<dbReference type="InterPro" id="IPR008756">
    <property type="entry name" value="Peptidase_M56"/>
</dbReference>
<dbReference type="InterPro" id="IPR012338">
    <property type="entry name" value="Beta-lactam/transpept-like"/>
</dbReference>
<dbReference type="AlphaFoldDB" id="A0A2D2DIM6"/>
<evidence type="ECO:0000256" key="1">
    <source>
        <dbReference type="ARBA" id="ARBA00011075"/>
    </source>
</evidence>
<dbReference type="PANTHER" id="PTHR34978">
    <property type="entry name" value="POSSIBLE SENSOR-TRANSDUCER PROTEIN BLAR"/>
    <property type="match status" value="1"/>
</dbReference>
<evidence type="ECO:0000259" key="4">
    <source>
        <dbReference type="Pfam" id="PF00905"/>
    </source>
</evidence>
<dbReference type="InterPro" id="IPR052173">
    <property type="entry name" value="Beta-lactam_resp_regulator"/>
</dbReference>
<feature type="compositionally biased region" description="Low complexity" evidence="2">
    <location>
        <begin position="358"/>
        <end position="367"/>
    </location>
</feature>
<dbReference type="OrthoDB" id="9762883at2"/>
<dbReference type="Gene3D" id="3.40.710.10">
    <property type="entry name" value="DD-peptidase/beta-lactamase superfamily"/>
    <property type="match status" value="1"/>
</dbReference>
<dbReference type="Pfam" id="PF05569">
    <property type="entry name" value="Peptidase_M56"/>
    <property type="match status" value="1"/>
</dbReference>
<dbReference type="GO" id="GO:0008658">
    <property type="term" value="F:penicillin binding"/>
    <property type="evidence" value="ECO:0007669"/>
    <property type="project" value="InterPro"/>
</dbReference>
<evidence type="ECO:0000256" key="2">
    <source>
        <dbReference type="SAM" id="MobiDB-lite"/>
    </source>
</evidence>
<accession>A0A2D2DIM6</accession>
<organism evidence="6 7">
    <name type="scientific">Massilia violaceinigra</name>
    <dbReference type="NCBI Taxonomy" id="2045208"/>
    <lineage>
        <taxon>Bacteria</taxon>
        <taxon>Pseudomonadati</taxon>
        <taxon>Pseudomonadota</taxon>
        <taxon>Betaproteobacteria</taxon>
        <taxon>Burkholderiales</taxon>
        <taxon>Oxalobacteraceae</taxon>
        <taxon>Telluria group</taxon>
        <taxon>Massilia</taxon>
    </lineage>
</organism>
<evidence type="ECO:0000313" key="6">
    <source>
        <dbReference type="EMBL" id="ATQ74822.1"/>
    </source>
</evidence>
<dbReference type="CDD" id="cd07341">
    <property type="entry name" value="M56_BlaR1_MecR1_like"/>
    <property type="match status" value="1"/>
</dbReference>
<feature type="region of interest" description="Disordered" evidence="2">
    <location>
        <begin position="343"/>
        <end position="367"/>
    </location>
</feature>
<dbReference type="Pfam" id="PF00905">
    <property type="entry name" value="Transpeptidase"/>
    <property type="match status" value="1"/>
</dbReference>
<keyword evidence="3" id="KW-1133">Transmembrane helix</keyword>
<sequence length="613" mass="67017">MNPTELLMFRFLLASGGCIAAGLAVWAAMALCRRALPAVASQRSVWLLGQVTIVAAFLLILLPHSERLRLVPPIEIESVAQAHVALPDNSPATNSAASASATPSVETAGPSWLALGAQAWLLCYLLGLGYAIARLLQARRILTSLAASGGRLRAPHQHDGFINNVPLAPKVIEVDAPISPMLFGLFRPRLLLPVHLRRFETAQQQMMVEHELTHLRRHDLHWISASVLLQTLLWFNPFMRVLRANLSWALELGCDRDVLSGRPATQRKAYAAALVAQLKMQRSPATNALAFGAVSARTLAGRIALIREPGAMSHGRWTRLAAFAALASVLMGSLALQPTLAWRGDSASPPPEPVAQTSPSPISPAASTNAVSCTELADAASGKRLIREGQCDERITPASTFNIAVSLMGYDSGILEDEHAPRMPFRKEYVHWNPAWRTATDPTTWFTHSVLWFAQQVTSQLGAARFQGYVNSFNYGNQDVSGDPGKDNGLALSWVSSSLKISPAEQVTFLRKVVNRQLPLAPKAYDMTSRIMQPETLDNGWKIHGKTGTASPVLPDGRDDPAHQYGWYVGWASKGERTIVFARMALERRQEGFAGGRVKEAFLHDMRRRLDTL</sequence>
<protein>
    <submittedName>
        <fullName evidence="6">Class D beta-lactamase</fullName>
    </submittedName>
</protein>
<dbReference type="NCBIfam" id="NF000270">
    <property type="entry name" value="bla_class_D_alt"/>
    <property type="match status" value="1"/>
</dbReference>
<evidence type="ECO:0000313" key="7">
    <source>
        <dbReference type="Proteomes" id="UP000229897"/>
    </source>
</evidence>
<dbReference type="EMBL" id="CP024608">
    <property type="protein sequence ID" value="ATQ74822.1"/>
    <property type="molecule type" value="Genomic_DNA"/>
</dbReference>
<feature type="transmembrane region" description="Helical" evidence="3">
    <location>
        <begin position="112"/>
        <end position="133"/>
    </location>
</feature>
<keyword evidence="3" id="KW-0472">Membrane</keyword>
<feature type="domain" description="Peptidase M56" evidence="5">
    <location>
        <begin position="20"/>
        <end position="306"/>
    </location>
</feature>
<keyword evidence="7" id="KW-1185">Reference proteome</keyword>
<feature type="transmembrane region" description="Helical" evidence="3">
    <location>
        <begin position="317"/>
        <end position="336"/>
    </location>
</feature>
<feature type="domain" description="Penicillin-binding protein transpeptidase" evidence="4">
    <location>
        <begin position="386"/>
        <end position="604"/>
    </location>
</feature>
<feature type="transmembrane region" description="Helical" evidence="3">
    <location>
        <begin position="12"/>
        <end position="32"/>
    </location>
</feature>
<dbReference type="KEGG" id="mass:CR152_10025"/>
<reference evidence="6" key="1">
    <citation type="submission" date="2017-10" db="EMBL/GenBank/DDBJ databases">
        <title>Massilia psychrophilum sp. nov., a novel purple-pigmented bacterium isolated from Tianshan glacier, Xinjiang Municipality, China.</title>
        <authorList>
            <person name="Wang H."/>
        </authorList>
    </citation>
    <scope>NUCLEOTIDE SEQUENCE [LARGE SCALE GENOMIC DNA]</scope>
    <source>
        <strain evidence="6">B2</strain>
    </source>
</reference>
<comment type="similarity">
    <text evidence="1">Belongs to the peptidase M56 family.</text>
</comment>
<dbReference type="InterPro" id="IPR001460">
    <property type="entry name" value="PCN-bd_Tpept"/>
</dbReference>
<dbReference type="Proteomes" id="UP000229897">
    <property type="component" value="Chromosome"/>
</dbReference>
<evidence type="ECO:0000259" key="5">
    <source>
        <dbReference type="Pfam" id="PF05569"/>
    </source>
</evidence>
<dbReference type="SUPFAM" id="SSF56601">
    <property type="entry name" value="beta-lactamase/transpeptidase-like"/>
    <property type="match status" value="1"/>
</dbReference>
<name>A0A2D2DIM6_9BURK</name>
<keyword evidence="3" id="KW-0812">Transmembrane</keyword>
<feature type="transmembrane region" description="Helical" evidence="3">
    <location>
        <begin position="44"/>
        <end position="62"/>
    </location>
</feature>
<evidence type="ECO:0000256" key="3">
    <source>
        <dbReference type="SAM" id="Phobius"/>
    </source>
</evidence>
<gene>
    <name evidence="6" type="ORF">CR152_10025</name>
</gene>
<dbReference type="PANTHER" id="PTHR34978:SF3">
    <property type="entry name" value="SLR0241 PROTEIN"/>
    <property type="match status" value="1"/>
</dbReference>
<proteinExistence type="inferred from homology"/>